<feature type="transmembrane region" description="Helical" evidence="6">
    <location>
        <begin position="271"/>
        <end position="292"/>
    </location>
</feature>
<organism evidence="8 9">
    <name type="scientific">Telmatospirillum siberiense</name>
    <dbReference type="NCBI Taxonomy" id="382514"/>
    <lineage>
        <taxon>Bacteria</taxon>
        <taxon>Pseudomonadati</taxon>
        <taxon>Pseudomonadota</taxon>
        <taxon>Alphaproteobacteria</taxon>
        <taxon>Rhodospirillales</taxon>
        <taxon>Rhodospirillaceae</taxon>
        <taxon>Telmatospirillum</taxon>
    </lineage>
</organism>
<dbReference type="SUPFAM" id="SSF82866">
    <property type="entry name" value="Multidrug efflux transporter AcrB transmembrane domain"/>
    <property type="match status" value="2"/>
</dbReference>
<keyword evidence="3 6" id="KW-0812">Transmembrane</keyword>
<evidence type="ECO:0000313" key="9">
    <source>
        <dbReference type="Proteomes" id="UP000233293"/>
    </source>
</evidence>
<keyword evidence="5 6" id="KW-0472">Membrane</keyword>
<feature type="transmembrane region" description="Helical" evidence="6">
    <location>
        <begin position="801"/>
        <end position="822"/>
    </location>
</feature>
<dbReference type="PANTHER" id="PTHR33406:SF13">
    <property type="entry name" value="MEMBRANE PROTEIN YDFJ"/>
    <property type="match status" value="1"/>
</dbReference>
<feature type="transmembrane region" description="Helical" evidence="6">
    <location>
        <begin position="328"/>
        <end position="351"/>
    </location>
</feature>
<keyword evidence="4 6" id="KW-1133">Transmembrane helix</keyword>
<dbReference type="AlphaFoldDB" id="A0A2N3PPB5"/>
<evidence type="ECO:0000259" key="7">
    <source>
        <dbReference type="Pfam" id="PF03176"/>
    </source>
</evidence>
<accession>A0A2N3PPB5</accession>
<dbReference type="EMBL" id="PIUM01000036">
    <property type="protein sequence ID" value="PKU22214.1"/>
    <property type="molecule type" value="Genomic_DNA"/>
</dbReference>
<feature type="transmembrane region" description="Helical" evidence="6">
    <location>
        <begin position="708"/>
        <end position="728"/>
    </location>
</feature>
<keyword evidence="2" id="KW-1003">Cell membrane</keyword>
<comment type="subcellular location">
    <subcellularLocation>
        <location evidence="1">Cell membrane</location>
        <topology evidence="1">Multi-pass membrane protein</topology>
    </subcellularLocation>
</comment>
<dbReference type="InterPro" id="IPR004869">
    <property type="entry name" value="MMPL_dom"/>
</dbReference>
<evidence type="ECO:0000256" key="4">
    <source>
        <dbReference type="ARBA" id="ARBA00022989"/>
    </source>
</evidence>
<evidence type="ECO:0000256" key="5">
    <source>
        <dbReference type="ARBA" id="ARBA00023136"/>
    </source>
</evidence>
<dbReference type="NCBIfam" id="TIGR03480">
    <property type="entry name" value="HpnN"/>
    <property type="match status" value="1"/>
</dbReference>
<comment type="caution">
    <text evidence="8">The sequence shown here is derived from an EMBL/GenBank/DDBJ whole genome shotgun (WGS) entry which is preliminary data.</text>
</comment>
<dbReference type="InterPro" id="IPR050545">
    <property type="entry name" value="Mycobact_MmpL"/>
</dbReference>
<feature type="domain" description="Membrane transport protein MMPL" evidence="7">
    <location>
        <begin position="618"/>
        <end position="855"/>
    </location>
</feature>
<dbReference type="Proteomes" id="UP000233293">
    <property type="component" value="Unassembled WGS sequence"/>
</dbReference>
<evidence type="ECO:0000313" key="8">
    <source>
        <dbReference type="EMBL" id="PKU22214.1"/>
    </source>
</evidence>
<feature type="transmembrane region" description="Helical" evidence="6">
    <location>
        <begin position="299"/>
        <end position="322"/>
    </location>
</feature>
<evidence type="ECO:0000256" key="3">
    <source>
        <dbReference type="ARBA" id="ARBA00022692"/>
    </source>
</evidence>
<proteinExistence type="predicted"/>
<sequence>MLGRTLTTIVEWCWRHARLVALAALVLTVLLGAYAATHLDLDTDENKMLSSDLPFRKAERAFDKAFPQGTDLLVAIIDAPTTGEAEDAVNRLQERLAARKDLFKDVRRPPEELFFRKHGLLFLSTDALTELSDRLIQAQPMLGALSHDPSLRGMLGAVDMALEGISRGLMGIDDLVPLLAHLDEPAAAIADGISAPPLSWQSLFGDVASRDQPRRFLITQPILRYDDLVAGAQASEAIRQAARELGMTPEHGIRLRLTGQVALADANFSTVAAGVEISAPLSLLAVSLLLFFAVRSGRVVIAILLSLVVGLVATGAFAAATVGTLNPISVAFAVMFVGIAVDFAIQFVVRFRDERHRSGEDTPAMAATARGMAGPLSVAALATAVGFLSFLPTAYIGVSQLGLIAGGGMIIALIVDFTVLPALLALLPTPPEKSEVGLPLARLDSWLVRHCGAVVGAAGLLALAGLMLLPSLPMDFNPLHLQDPRDEAVSTFLDLARDPDNGSYAIDVLTPSQKDAQALADRFDPLPEVARTMTIDTFVPDHQDDKLAILQDLASLLGPTLSPASVLAPPSPEALIEALTATAAKLETVVGNDARAKALATHLRQVSLLGPKGVLELQQALTSGLAGQVDSLRQMLRAAPVTFADLPAEVRREWLTGDGRARVQVVPKADLEDRAAMTHFVKIATAIAPNATGVPISIEQSGQAVIHAFEQAGLSALAAIAILLGLMLRRWLDAILVVLPLVMGALFTVIGLVWSGIAINFANIIALPLLLGIGVAFNIYYVVNWRAGVTGPLQSATTRAVLFSALTTGSAFGSLAVSPHLGTASMGLLLFLSLGLSVLTTFILMPALFGLLARWRR</sequence>
<dbReference type="PANTHER" id="PTHR33406">
    <property type="entry name" value="MEMBRANE PROTEIN MJ1562-RELATED"/>
    <property type="match status" value="1"/>
</dbReference>
<evidence type="ECO:0000256" key="1">
    <source>
        <dbReference type="ARBA" id="ARBA00004651"/>
    </source>
</evidence>
<dbReference type="InterPro" id="IPR017841">
    <property type="entry name" value="Hopanoid_biosynth_HpnN"/>
</dbReference>
<feature type="transmembrane region" description="Helical" evidence="6">
    <location>
        <begin position="372"/>
        <end position="391"/>
    </location>
</feature>
<reference evidence="9" key="1">
    <citation type="submission" date="2017-12" db="EMBL/GenBank/DDBJ databases">
        <title>Draft genome sequence of Telmatospirillum siberiense 26-4b1T, an acidotolerant peatland alphaproteobacterium potentially involved in sulfur cycling.</title>
        <authorList>
            <person name="Hausmann B."/>
            <person name="Pjevac P."/>
            <person name="Schreck K."/>
            <person name="Herbold C.W."/>
            <person name="Daims H."/>
            <person name="Wagner M."/>
            <person name="Pester M."/>
            <person name="Loy A."/>
        </authorList>
    </citation>
    <scope>NUCLEOTIDE SEQUENCE [LARGE SCALE GENOMIC DNA]</scope>
    <source>
        <strain evidence="9">26-4b1</strain>
    </source>
</reference>
<dbReference type="GO" id="GO:0005886">
    <property type="term" value="C:plasma membrane"/>
    <property type="evidence" value="ECO:0007669"/>
    <property type="project" value="UniProtKB-SubCell"/>
</dbReference>
<evidence type="ECO:0000256" key="2">
    <source>
        <dbReference type="ARBA" id="ARBA00022475"/>
    </source>
</evidence>
<dbReference type="Pfam" id="PF03176">
    <property type="entry name" value="MMPL"/>
    <property type="match status" value="2"/>
</dbReference>
<feature type="transmembrane region" description="Helical" evidence="6">
    <location>
        <begin position="761"/>
        <end position="781"/>
    </location>
</feature>
<feature type="transmembrane region" description="Helical" evidence="6">
    <location>
        <begin position="447"/>
        <end position="469"/>
    </location>
</feature>
<protein>
    <recommendedName>
        <fullName evidence="7">Membrane transport protein MMPL domain-containing protein</fullName>
    </recommendedName>
</protein>
<evidence type="ECO:0000256" key="6">
    <source>
        <dbReference type="SAM" id="Phobius"/>
    </source>
</evidence>
<name>A0A2N3PPB5_9PROT</name>
<dbReference type="RefSeq" id="WP_101252982.1">
    <property type="nucleotide sequence ID" value="NZ_PIUM01000036.1"/>
</dbReference>
<dbReference type="Gene3D" id="1.20.1640.10">
    <property type="entry name" value="Multidrug efflux transporter AcrB transmembrane domain"/>
    <property type="match status" value="2"/>
</dbReference>
<feature type="transmembrane region" description="Helical" evidence="6">
    <location>
        <begin position="735"/>
        <end position="755"/>
    </location>
</feature>
<feature type="transmembrane region" description="Helical" evidence="6">
    <location>
        <begin position="828"/>
        <end position="853"/>
    </location>
</feature>
<keyword evidence="9" id="KW-1185">Reference proteome</keyword>
<gene>
    <name evidence="8" type="ORF">CWS72_22955</name>
</gene>
<feature type="domain" description="Membrane transport protein MMPL" evidence="7">
    <location>
        <begin position="231"/>
        <end position="427"/>
    </location>
</feature>
<dbReference type="OrthoDB" id="7518665at2"/>
<feature type="transmembrane region" description="Helical" evidence="6">
    <location>
        <begin position="403"/>
        <end position="427"/>
    </location>
</feature>